<dbReference type="GO" id="GO:0006310">
    <property type="term" value="P:DNA recombination"/>
    <property type="evidence" value="ECO:0007669"/>
    <property type="project" value="UniProtKB-KW"/>
</dbReference>
<evidence type="ECO:0000256" key="4">
    <source>
        <dbReference type="ARBA" id="ARBA00023172"/>
    </source>
</evidence>
<dbReference type="PROSITE" id="PS51898">
    <property type="entry name" value="TYR_RECOMBINASE"/>
    <property type="match status" value="1"/>
</dbReference>
<comment type="similarity">
    <text evidence="1">Belongs to the 'phage' integrase family.</text>
</comment>
<evidence type="ECO:0000256" key="2">
    <source>
        <dbReference type="ARBA" id="ARBA00022908"/>
    </source>
</evidence>
<keyword evidence="3" id="KW-0238">DNA-binding</keyword>
<name>A0AA42KUN7_9HYPH</name>
<evidence type="ECO:0000256" key="3">
    <source>
        <dbReference type="ARBA" id="ARBA00023125"/>
    </source>
</evidence>
<dbReference type="Gene3D" id="1.10.150.130">
    <property type="match status" value="1"/>
</dbReference>
<dbReference type="InterPro" id="IPR013762">
    <property type="entry name" value="Integrase-like_cat_sf"/>
</dbReference>
<accession>A0AA42KUN7</accession>
<feature type="domain" description="Tyr recombinase" evidence="5">
    <location>
        <begin position="178"/>
        <end position="360"/>
    </location>
</feature>
<dbReference type="InterPro" id="IPR011010">
    <property type="entry name" value="DNA_brk_join_enz"/>
</dbReference>
<dbReference type="Proteomes" id="UP001158087">
    <property type="component" value="Unassembled WGS sequence"/>
</dbReference>
<dbReference type="Pfam" id="PF00589">
    <property type="entry name" value="Phage_integrase"/>
    <property type="match status" value="1"/>
</dbReference>
<dbReference type="GO" id="GO:0003677">
    <property type="term" value="F:DNA binding"/>
    <property type="evidence" value="ECO:0007669"/>
    <property type="project" value="UniProtKB-KW"/>
</dbReference>
<organism evidence="6 7">
    <name type="scientific">Brucella intermedia GD04153</name>
    <dbReference type="NCBI Taxonomy" id="2975438"/>
    <lineage>
        <taxon>Bacteria</taxon>
        <taxon>Pseudomonadati</taxon>
        <taxon>Pseudomonadota</taxon>
        <taxon>Alphaproteobacteria</taxon>
        <taxon>Hyphomicrobiales</taxon>
        <taxon>Brucellaceae</taxon>
        <taxon>Brucella/Ochrobactrum group</taxon>
        <taxon>Brucella</taxon>
    </lineage>
</organism>
<keyword evidence="4" id="KW-0233">DNA recombination</keyword>
<comment type="caution">
    <text evidence="6">The sequence shown here is derived from an EMBL/GenBank/DDBJ whole genome shotgun (WGS) entry which is preliminary data.</text>
</comment>
<keyword evidence="2" id="KW-0229">DNA integration</keyword>
<gene>
    <name evidence="6" type="ORF">N7376_24795</name>
</gene>
<dbReference type="InterPro" id="IPR002104">
    <property type="entry name" value="Integrase_catalytic"/>
</dbReference>
<evidence type="ECO:0000313" key="6">
    <source>
        <dbReference type="EMBL" id="MDH0127180.1"/>
    </source>
</evidence>
<dbReference type="AlphaFoldDB" id="A0AA42KUN7"/>
<dbReference type="InterPro" id="IPR010998">
    <property type="entry name" value="Integrase_recombinase_N"/>
</dbReference>
<sequence length="366" mass="41059">MAATVWKNGETAVEVDLVGVHRVNKKLASGDIATYYYAWRGGPRIHAKPNTKAFIAEYFKLTRDREDTPYQGKLAEIIKEYVNSPAYQNLKSSTKEGYDIAIRAIEAEFFDMPSRRISAHGTRSIFLQWRDEIAATHPRKADLFMSVLQRILAFAYDREMISRHPLEKVEKVSDGTRRDLIWTDDEIAVMRFGRKADGDKPAIKPAPEPIVRAMMLALWTGQRQGDLLKITWSAYDGESLSLRQGKTGAHVRVKVSEELKAILDHVKRGNAVTILTNAQGKPWATGFKSSWRKAVEKAGIRGKTFHDLRGTFVTLAYRNGASIKQIAEVSGHSEKDAEAIIRKHYLVSSAAVDSIEKSRNSGLQGT</sequence>
<dbReference type="GO" id="GO:0015074">
    <property type="term" value="P:DNA integration"/>
    <property type="evidence" value="ECO:0007669"/>
    <property type="project" value="UniProtKB-KW"/>
</dbReference>
<dbReference type="PANTHER" id="PTHR30349">
    <property type="entry name" value="PHAGE INTEGRASE-RELATED"/>
    <property type="match status" value="1"/>
</dbReference>
<dbReference type="InterPro" id="IPR050090">
    <property type="entry name" value="Tyrosine_recombinase_XerCD"/>
</dbReference>
<proteinExistence type="inferred from homology"/>
<evidence type="ECO:0000256" key="1">
    <source>
        <dbReference type="ARBA" id="ARBA00008857"/>
    </source>
</evidence>
<dbReference type="PANTHER" id="PTHR30349:SF64">
    <property type="entry name" value="PROPHAGE INTEGRASE INTD-RELATED"/>
    <property type="match status" value="1"/>
</dbReference>
<reference evidence="6" key="1">
    <citation type="submission" date="2022-09" db="EMBL/GenBank/DDBJ databases">
        <title>Intensive care unit water sources are persistently colonized with multi-drug resistant bacteria and are the site of extensive horizontal gene transfer of antibiotic resistance genes.</title>
        <authorList>
            <person name="Diorio-Toth L."/>
        </authorList>
    </citation>
    <scope>NUCLEOTIDE SEQUENCE</scope>
    <source>
        <strain evidence="6">GD04153</strain>
    </source>
</reference>
<evidence type="ECO:0000259" key="5">
    <source>
        <dbReference type="PROSITE" id="PS51898"/>
    </source>
</evidence>
<dbReference type="SUPFAM" id="SSF56349">
    <property type="entry name" value="DNA breaking-rejoining enzymes"/>
    <property type="match status" value="1"/>
</dbReference>
<dbReference type="EMBL" id="JAODYY010000039">
    <property type="protein sequence ID" value="MDH0127180.1"/>
    <property type="molecule type" value="Genomic_DNA"/>
</dbReference>
<evidence type="ECO:0000313" key="7">
    <source>
        <dbReference type="Proteomes" id="UP001158087"/>
    </source>
</evidence>
<dbReference type="Gene3D" id="1.10.443.10">
    <property type="entry name" value="Intergrase catalytic core"/>
    <property type="match status" value="1"/>
</dbReference>
<protein>
    <submittedName>
        <fullName evidence="6">Tyrosine-type recombinase/integrase</fullName>
    </submittedName>
</protein>